<evidence type="ECO:0000259" key="1">
    <source>
        <dbReference type="PROSITE" id="PS51186"/>
    </source>
</evidence>
<dbReference type="RefSeq" id="WP_090727281.1">
    <property type="nucleotide sequence ID" value="NZ_FOOU01000005.1"/>
</dbReference>
<dbReference type="STRING" id="1045558.SAMN05216175_105190"/>
<dbReference type="EMBL" id="FOOU01000005">
    <property type="protein sequence ID" value="SFG32560.1"/>
    <property type="molecule type" value="Genomic_DNA"/>
</dbReference>
<gene>
    <name evidence="2" type="ORF">SAMN05216175_105190</name>
</gene>
<organism evidence="2 3">
    <name type="scientific">Neptunomonas qingdaonensis</name>
    <dbReference type="NCBI Taxonomy" id="1045558"/>
    <lineage>
        <taxon>Bacteria</taxon>
        <taxon>Pseudomonadati</taxon>
        <taxon>Pseudomonadota</taxon>
        <taxon>Gammaproteobacteria</taxon>
        <taxon>Oceanospirillales</taxon>
        <taxon>Oceanospirillaceae</taxon>
        <taxon>Neptunomonas</taxon>
    </lineage>
</organism>
<evidence type="ECO:0000313" key="3">
    <source>
        <dbReference type="Proteomes" id="UP000198623"/>
    </source>
</evidence>
<keyword evidence="3" id="KW-1185">Reference proteome</keyword>
<protein>
    <submittedName>
        <fullName evidence="2">Predicted N-acetyltransferase YhbS</fullName>
    </submittedName>
</protein>
<dbReference type="CDD" id="cd04301">
    <property type="entry name" value="NAT_SF"/>
    <property type="match status" value="1"/>
</dbReference>
<accession>A0A1I2QWZ4</accession>
<name>A0A1I2QWZ4_9GAMM</name>
<dbReference type="AlphaFoldDB" id="A0A1I2QWZ4"/>
<dbReference type="Gene3D" id="3.40.630.30">
    <property type="match status" value="1"/>
</dbReference>
<feature type="domain" description="N-acetyltransferase" evidence="1">
    <location>
        <begin position="1"/>
        <end position="148"/>
    </location>
</feature>
<sequence>MNHRILDNKNQKEIAAFFTSVFTSSEGEKEGKLIGNLASELSSNIDNDEIICFGTYENESLIGAIFFTRLRFNESTLVYMLAPVAVSTEHQGKGIGQALINYGLNAIKNGSANVVITYGDPSFYSKVGFEPLSEDVIQAPLELSMPVGWLGQSLSGDPISTIHERPTCVKAFNDPVYW</sequence>
<dbReference type="Pfam" id="PF13508">
    <property type="entry name" value="Acetyltransf_7"/>
    <property type="match status" value="1"/>
</dbReference>
<dbReference type="InterPro" id="IPR016181">
    <property type="entry name" value="Acyl_CoA_acyltransferase"/>
</dbReference>
<proteinExistence type="predicted"/>
<dbReference type="GO" id="GO:0016747">
    <property type="term" value="F:acyltransferase activity, transferring groups other than amino-acyl groups"/>
    <property type="evidence" value="ECO:0007669"/>
    <property type="project" value="InterPro"/>
</dbReference>
<dbReference type="OrthoDB" id="9797178at2"/>
<dbReference type="PROSITE" id="PS51186">
    <property type="entry name" value="GNAT"/>
    <property type="match status" value="1"/>
</dbReference>
<dbReference type="Proteomes" id="UP000198623">
    <property type="component" value="Unassembled WGS sequence"/>
</dbReference>
<dbReference type="InterPro" id="IPR000182">
    <property type="entry name" value="GNAT_dom"/>
</dbReference>
<keyword evidence="2" id="KW-0808">Transferase</keyword>
<evidence type="ECO:0000313" key="2">
    <source>
        <dbReference type="EMBL" id="SFG32560.1"/>
    </source>
</evidence>
<reference evidence="3" key="1">
    <citation type="submission" date="2016-10" db="EMBL/GenBank/DDBJ databases">
        <authorList>
            <person name="Varghese N."/>
            <person name="Submissions S."/>
        </authorList>
    </citation>
    <scope>NUCLEOTIDE SEQUENCE [LARGE SCALE GENOMIC DNA]</scope>
    <source>
        <strain evidence="3">CGMCC 1.10971</strain>
    </source>
</reference>
<dbReference type="SUPFAM" id="SSF55729">
    <property type="entry name" value="Acyl-CoA N-acyltransferases (Nat)"/>
    <property type="match status" value="1"/>
</dbReference>